<dbReference type="PANTHER" id="PTHR23050">
    <property type="entry name" value="CALCIUM BINDING PROTEIN"/>
    <property type="match status" value="1"/>
</dbReference>
<feature type="region of interest" description="Disordered" evidence="3">
    <location>
        <begin position="433"/>
        <end position="454"/>
    </location>
</feature>
<feature type="compositionally biased region" description="Low complexity" evidence="3">
    <location>
        <begin position="348"/>
        <end position="365"/>
    </location>
</feature>
<proteinExistence type="predicted"/>
<dbReference type="PROSITE" id="PS50222">
    <property type="entry name" value="EF_HAND_2"/>
    <property type="match status" value="6"/>
</dbReference>
<comment type="caution">
    <text evidence="5">The sequence shown here is derived from an EMBL/GenBank/DDBJ whole genome shotgun (WGS) entry which is preliminary data.</text>
</comment>
<dbReference type="CDD" id="cd00051">
    <property type="entry name" value="EFh"/>
    <property type="match status" value="3"/>
</dbReference>
<name>A0A250XSY6_9CHLO</name>
<evidence type="ECO:0000313" key="6">
    <source>
        <dbReference type="Proteomes" id="UP000232323"/>
    </source>
</evidence>
<dbReference type="InterPro" id="IPR050145">
    <property type="entry name" value="Centrin_CML-like"/>
</dbReference>
<evidence type="ECO:0000259" key="4">
    <source>
        <dbReference type="PROSITE" id="PS50222"/>
    </source>
</evidence>
<keyword evidence="1" id="KW-0677">Repeat</keyword>
<dbReference type="GO" id="GO:0043226">
    <property type="term" value="C:organelle"/>
    <property type="evidence" value="ECO:0007669"/>
    <property type="project" value="UniProtKB-ARBA"/>
</dbReference>
<dbReference type="InterPro" id="IPR011992">
    <property type="entry name" value="EF-hand-dom_pair"/>
</dbReference>
<feature type="domain" description="EF-hand" evidence="4">
    <location>
        <begin position="137"/>
        <end position="172"/>
    </location>
</feature>
<dbReference type="Pfam" id="PF13499">
    <property type="entry name" value="EF-hand_7"/>
    <property type="match status" value="3"/>
</dbReference>
<dbReference type="STRING" id="1157962.A0A250XSY6"/>
<feature type="domain" description="EF-hand" evidence="4">
    <location>
        <begin position="179"/>
        <end position="214"/>
    </location>
</feature>
<dbReference type="Gene3D" id="1.10.238.10">
    <property type="entry name" value="EF-hand"/>
    <property type="match status" value="3"/>
</dbReference>
<evidence type="ECO:0000256" key="1">
    <source>
        <dbReference type="ARBA" id="ARBA00022737"/>
    </source>
</evidence>
<dbReference type="Proteomes" id="UP000232323">
    <property type="component" value="Unassembled WGS sequence"/>
</dbReference>
<dbReference type="SMART" id="SM00054">
    <property type="entry name" value="EFh"/>
    <property type="match status" value="6"/>
</dbReference>
<gene>
    <name evidence="5" type="ORF">CEUSTIGMA_g13447.t1</name>
</gene>
<dbReference type="FunFam" id="1.10.238.10:FF:000178">
    <property type="entry name" value="Calmodulin-2 A"/>
    <property type="match status" value="2"/>
</dbReference>
<feature type="domain" description="EF-hand" evidence="4">
    <location>
        <begin position="67"/>
        <end position="89"/>
    </location>
</feature>
<evidence type="ECO:0000313" key="5">
    <source>
        <dbReference type="EMBL" id="GAX86032.1"/>
    </source>
</evidence>
<dbReference type="AlphaFoldDB" id="A0A250XSY6"/>
<feature type="domain" description="EF-hand" evidence="4">
    <location>
        <begin position="215"/>
        <end position="250"/>
    </location>
</feature>
<dbReference type="SUPFAM" id="SSF47473">
    <property type="entry name" value="EF-hand"/>
    <property type="match status" value="2"/>
</dbReference>
<feature type="domain" description="EF-hand" evidence="4">
    <location>
        <begin position="10"/>
        <end position="45"/>
    </location>
</feature>
<evidence type="ECO:0000256" key="2">
    <source>
        <dbReference type="ARBA" id="ARBA00022837"/>
    </source>
</evidence>
<accession>A0A250XSY6</accession>
<dbReference type="PROSITE" id="PS00018">
    <property type="entry name" value="EF_HAND_1"/>
    <property type="match status" value="5"/>
</dbReference>
<protein>
    <recommendedName>
        <fullName evidence="4">EF-hand domain-containing protein</fullName>
    </recommendedName>
</protein>
<dbReference type="InterPro" id="IPR018247">
    <property type="entry name" value="EF_Hand_1_Ca_BS"/>
</dbReference>
<sequence>MVYSANHTLYSDEELHRAFNDFDTNNDGFLTGEELTTGLKQLGIGISREEVRNLIDQADLIDQESADKDGDERINFPEFCSLMNGLEQKRQQEDKFNIVISHEDEMHEAFNLIDLDGDGFLSAEELEESLRVKGVKLTRVQIDEMIKAADVDGDGRLSFIEYMALMKGLDPLLYAHAEITDKEIALIFQEFDLNGDGKITTVELGHAMKSLGKPLNAEEVHELMGAADKDGDGHIDVDEFRVLIRGKSSSAEDEIGKLQRRPSWDHQSTVSAHALSTSATAAPAPSAAVAAPSATAISISLPASASASDSEVRSVLHTASPDASSAQLLASASQDRLGISAPMPTSGSSQQASSSQPEVVPQQAPKPKQRLPGISEITPGSPPATPFMLQDVARRNTLPVYPTPPAAAAVAPSPSSEVLNSSVNPTVLTQVQERSASEGTEMVNERSGSAAAPRVMQQSLKAESVPWWKQCMCS</sequence>
<keyword evidence="2" id="KW-0106">Calcium</keyword>
<reference evidence="5 6" key="1">
    <citation type="submission" date="2017-08" db="EMBL/GenBank/DDBJ databases">
        <title>Acidophilic green algal genome provides insights into adaptation to an acidic environment.</title>
        <authorList>
            <person name="Hirooka S."/>
            <person name="Hirose Y."/>
            <person name="Kanesaki Y."/>
            <person name="Higuchi S."/>
            <person name="Fujiwara T."/>
            <person name="Onuma R."/>
            <person name="Era A."/>
            <person name="Ohbayashi R."/>
            <person name="Uzuka A."/>
            <person name="Nozaki H."/>
            <person name="Yoshikawa H."/>
            <person name="Miyagishima S.Y."/>
        </authorList>
    </citation>
    <scope>NUCLEOTIDE SEQUENCE [LARGE SCALE GENOMIC DNA]</scope>
    <source>
        <strain evidence="5 6">NIES-2499</strain>
    </source>
</reference>
<dbReference type="InterPro" id="IPR002048">
    <property type="entry name" value="EF_hand_dom"/>
</dbReference>
<feature type="region of interest" description="Disordered" evidence="3">
    <location>
        <begin position="338"/>
        <end position="382"/>
    </location>
</feature>
<dbReference type="EMBL" id="BEGY01000218">
    <property type="protein sequence ID" value="GAX86032.1"/>
    <property type="molecule type" value="Genomic_DNA"/>
</dbReference>
<dbReference type="GO" id="GO:0005509">
    <property type="term" value="F:calcium ion binding"/>
    <property type="evidence" value="ECO:0007669"/>
    <property type="project" value="InterPro"/>
</dbReference>
<feature type="domain" description="EF-hand" evidence="4">
    <location>
        <begin position="101"/>
        <end position="136"/>
    </location>
</feature>
<organism evidence="5 6">
    <name type="scientific">Chlamydomonas eustigma</name>
    <dbReference type="NCBI Taxonomy" id="1157962"/>
    <lineage>
        <taxon>Eukaryota</taxon>
        <taxon>Viridiplantae</taxon>
        <taxon>Chlorophyta</taxon>
        <taxon>core chlorophytes</taxon>
        <taxon>Chlorophyceae</taxon>
        <taxon>CS clade</taxon>
        <taxon>Chlamydomonadales</taxon>
        <taxon>Chlamydomonadaceae</taxon>
        <taxon>Chlamydomonas</taxon>
    </lineage>
</organism>
<evidence type="ECO:0000256" key="3">
    <source>
        <dbReference type="SAM" id="MobiDB-lite"/>
    </source>
</evidence>
<dbReference type="OrthoDB" id="26525at2759"/>
<keyword evidence="6" id="KW-1185">Reference proteome</keyword>
<feature type="region of interest" description="Disordered" evidence="3">
    <location>
        <begin position="251"/>
        <end position="271"/>
    </location>
</feature>